<feature type="transmembrane region" description="Helical" evidence="7">
    <location>
        <begin position="78"/>
        <end position="101"/>
    </location>
</feature>
<dbReference type="Pfam" id="PF07690">
    <property type="entry name" value="MFS_1"/>
    <property type="match status" value="1"/>
</dbReference>
<dbReference type="GO" id="GO:0005886">
    <property type="term" value="C:plasma membrane"/>
    <property type="evidence" value="ECO:0007669"/>
    <property type="project" value="UniProtKB-SubCell"/>
</dbReference>
<evidence type="ECO:0000256" key="1">
    <source>
        <dbReference type="ARBA" id="ARBA00004651"/>
    </source>
</evidence>
<feature type="transmembrane region" description="Helical" evidence="7">
    <location>
        <begin position="113"/>
        <end position="134"/>
    </location>
</feature>
<feature type="transmembrane region" description="Helical" evidence="7">
    <location>
        <begin position="53"/>
        <end position="72"/>
    </location>
</feature>
<evidence type="ECO:0000256" key="2">
    <source>
        <dbReference type="ARBA" id="ARBA00022448"/>
    </source>
</evidence>
<evidence type="ECO:0000256" key="3">
    <source>
        <dbReference type="ARBA" id="ARBA00022475"/>
    </source>
</evidence>
<feature type="transmembrane region" description="Helical" evidence="7">
    <location>
        <begin position="25"/>
        <end position="46"/>
    </location>
</feature>
<dbReference type="SUPFAM" id="SSF103473">
    <property type="entry name" value="MFS general substrate transporter"/>
    <property type="match status" value="1"/>
</dbReference>
<dbReference type="InterPro" id="IPR020846">
    <property type="entry name" value="MFS_dom"/>
</dbReference>
<reference evidence="9" key="1">
    <citation type="submission" date="2018-06" db="EMBL/GenBank/DDBJ databases">
        <authorList>
            <person name="Zhirakovskaya E."/>
        </authorList>
    </citation>
    <scope>NUCLEOTIDE SEQUENCE</scope>
</reference>
<keyword evidence="5 7" id="KW-1133">Transmembrane helix</keyword>
<evidence type="ECO:0000256" key="6">
    <source>
        <dbReference type="ARBA" id="ARBA00023136"/>
    </source>
</evidence>
<dbReference type="InterPro" id="IPR011701">
    <property type="entry name" value="MFS"/>
</dbReference>
<feature type="domain" description="Major facilitator superfamily (MFS) profile" evidence="8">
    <location>
        <begin position="1"/>
        <end position="380"/>
    </location>
</feature>
<organism evidence="9">
    <name type="scientific">hydrothermal vent metagenome</name>
    <dbReference type="NCBI Taxonomy" id="652676"/>
    <lineage>
        <taxon>unclassified sequences</taxon>
        <taxon>metagenomes</taxon>
        <taxon>ecological metagenomes</taxon>
    </lineage>
</organism>
<comment type="subcellular location">
    <subcellularLocation>
        <location evidence="1">Cell membrane</location>
        <topology evidence="1">Multi-pass membrane protein</topology>
    </subcellularLocation>
</comment>
<dbReference type="GO" id="GO:0022857">
    <property type="term" value="F:transmembrane transporter activity"/>
    <property type="evidence" value="ECO:0007669"/>
    <property type="project" value="InterPro"/>
</dbReference>
<keyword evidence="2" id="KW-0813">Transport</keyword>
<sequence length="392" mass="42493">MNMLIFPAIVLPFSREMGLAPSNVFPLGFMMYFLYGAFALPAGYFADHWSNVGILRICMLGMGFSSILAGFSTGVGDFTVSLALLGLFCGLYHPAGLGLIAHEIEEQGAAHGTNGIFGNFGLASAPFIAGLTLMIADWRFVFFVTGSCAIAGFLLTFIFTFKERDRAVPQDNNNRDEKENRVLPYFILLCVIMTIAGLTYRANMTAMPPYFEQNANSILQLIGAVAGNENSANAISGSAALLVSSIFLFSMAGQYVGGHVADRFDLRVAYIIAFLGGIPFVASMAFFSGWGLYIASAGYAFFSLGLQPVENSLVSKFVPKKWLSTAYGIKFTLTFGLGSVAVWQVAILDKTWGLGWLYIALAFQTLLMTILAYLLLASSKGRFPWLGNKSEL</sequence>
<dbReference type="AlphaFoldDB" id="A0A3B1BU02"/>
<evidence type="ECO:0000259" key="8">
    <source>
        <dbReference type="PROSITE" id="PS50850"/>
    </source>
</evidence>
<proteinExistence type="predicted"/>
<evidence type="ECO:0000256" key="5">
    <source>
        <dbReference type="ARBA" id="ARBA00022989"/>
    </source>
</evidence>
<protein>
    <recommendedName>
        <fullName evidence="8">Major facilitator superfamily (MFS) profile domain-containing protein</fullName>
    </recommendedName>
</protein>
<dbReference type="InterPro" id="IPR036259">
    <property type="entry name" value="MFS_trans_sf"/>
</dbReference>
<dbReference type="PANTHER" id="PTHR23517">
    <property type="entry name" value="RESISTANCE PROTEIN MDTM, PUTATIVE-RELATED-RELATED"/>
    <property type="match status" value="1"/>
</dbReference>
<feature type="transmembrane region" description="Helical" evidence="7">
    <location>
        <begin position="268"/>
        <end position="287"/>
    </location>
</feature>
<dbReference type="InterPro" id="IPR050171">
    <property type="entry name" value="MFS_Transporters"/>
</dbReference>
<feature type="transmembrane region" description="Helical" evidence="7">
    <location>
        <begin position="140"/>
        <end position="161"/>
    </location>
</feature>
<feature type="transmembrane region" description="Helical" evidence="7">
    <location>
        <begin position="234"/>
        <end position="256"/>
    </location>
</feature>
<name>A0A3B1BU02_9ZZZZ</name>
<accession>A0A3B1BU02</accession>
<dbReference type="PROSITE" id="PS50850">
    <property type="entry name" value="MFS"/>
    <property type="match status" value="1"/>
</dbReference>
<evidence type="ECO:0000313" key="9">
    <source>
        <dbReference type="EMBL" id="VAX14988.1"/>
    </source>
</evidence>
<feature type="transmembrane region" description="Helical" evidence="7">
    <location>
        <begin position="326"/>
        <end position="348"/>
    </location>
</feature>
<keyword evidence="3" id="KW-1003">Cell membrane</keyword>
<evidence type="ECO:0000256" key="7">
    <source>
        <dbReference type="SAM" id="Phobius"/>
    </source>
</evidence>
<dbReference type="Gene3D" id="1.20.1250.20">
    <property type="entry name" value="MFS general substrate transporter like domains"/>
    <property type="match status" value="2"/>
</dbReference>
<feature type="transmembrane region" description="Helical" evidence="7">
    <location>
        <begin position="354"/>
        <end position="376"/>
    </location>
</feature>
<evidence type="ECO:0000256" key="4">
    <source>
        <dbReference type="ARBA" id="ARBA00022692"/>
    </source>
</evidence>
<gene>
    <name evidence="9" type="ORF">MNBD_NITROSPINAE01-1623</name>
</gene>
<keyword evidence="4 7" id="KW-0812">Transmembrane</keyword>
<feature type="transmembrane region" description="Helical" evidence="7">
    <location>
        <begin position="182"/>
        <end position="200"/>
    </location>
</feature>
<dbReference type="PANTHER" id="PTHR23517:SF2">
    <property type="entry name" value="MULTIDRUG RESISTANCE PROTEIN MDTH"/>
    <property type="match status" value="1"/>
</dbReference>
<keyword evidence="6 7" id="KW-0472">Membrane</keyword>
<dbReference type="EMBL" id="UOGC01000002">
    <property type="protein sequence ID" value="VAX14988.1"/>
    <property type="molecule type" value="Genomic_DNA"/>
</dbReference>